<dbReference type="Proteomes" id="UP000743370">
    <property type="component" value="Unassembled WGS sequence"/>
</dbReference>
<dbReference type="InterPro" id="IPR025452">
    <property type="entry name" value="DUF4218"/>
</dbReference>
<dbReference type="InterPro" id="IPR029480">
    <property type="entry name" value="Transpos_assoc"/>
</dbReference>
<dbReference type="Pfam" id="PF13963">
    <property type="entry name" value="Transpos_assoc"/>
    <property type="match status" value="1"/>
</dbReference>
<sequence>MDRSWMNERRISEEYEKGVSKFLQYVEQNAKSVNGTYFCPCVRCLNQIRQDLGNVRGHLFMYGIMRTYTVWTWHGEVLDQPTTSRGTDYVEEWMSDHLEDMIRDVGEDNFGRANLYDSLINDSEQPLFPGCSNFTRLSSTLKLFSLKARNGWTDKSFTELLELLKEMLPENNTLPIRNYEAKIFLCPMGLEYQKIHACPNDCVLYTKEFASLKYCPTCGLSRFKKKSDRVIGNEGNDGAPAKVMWYLPIIPRFKRMFSIKEDAKNLKWHSDERKCDNLLRHPADSPQWKKIDDKFPEFGADPRNLRLALAIDGMNPYGNLSSKHSSWPVMLMIYNLSPSLCMKRKYVMLSMMISGPRQPGNDIDVYLAPLIDDLKLLWEEGIDVFDSHVQEQFRLRAMLFCTINDFPAYGNLSGYSVKGHFACPICEENTSYLQLKHGQKTVYTRHRKFLPCNHPYHRLKKVFNGSAEDEVVCRPQNGEEVYNEVKNIDIVFGKHHKSTSAKNIWKKRSIFFKLPYWCELNVRHCIDVMHVEKNVCDSVIETLLNVKGKSKDRIKARQDLADMGIRSELHPQIIGRRTYLPPACHTLFKKEKQSFCNCLRSVKVPQGYSSNISNLVSMQDLKLVGLKSHNCHVLMQQLLPVVIRGILPHSVRGILTRLSFFFNVICKKVVDPRGLDELENEGIRLLCQLEMYFPPSFFDIMVHLIVHLVREIRICGPVFLRWMYPVERYMKILKGYVKNQYRPEASIIERYVAEEAIEFCSSYMPSCEPVGLPKSRHEGKCEGKGVRGVRIQSVSRKEIYQAHLYVLNNTVDVIPYISDHVNEIKATNPKMSEKWHLNEHVKTFLQWFKKKIYATPHVSETLLRLSRGPNTDVITYGGYYINNISFQTKVEDDKSRVQNSGVTLQAEAVHFASSKDKNPITASMSYFGIIQEIWEVDYVTFRVPVFKCKWVDINSGVMMDDLGFTLVDLNKMNYTDEPFIMASQARQIFYVNDPANNKWSVVLEGKNMHGHDEDDSLDILETTSVACRPTEDPVDDVVDVMQAIRSDHNEGIWEKTIN</sequence>
<feature type="domain" description="Transposase-associated" evidence="3">
    <location>
        <begin position="3"/>
        <end position="76"/>
    </location>
</feature>
<accession>A0A8T0JKA6</accession>
<dbReference type="PANTHER" id="PTHR48258">
    <property type="entry name" value="DUF4218 DOMAIN-CONTAINING PROTEIN-RELATED"/>
    <property type="match status" value="1"/>
</dbReference>
<name>A0A8T0JKA6_PHAAN</name>
<dbReference type="Pfam" id="PF13960">
    <property type="entry name" value="DUF4218"/>
    <property type="match status" value="1"/>
</dbReference>
<gene>
    <name evidence="4" type="ORF">HKW66_Vig0157960</name>
</gene>
<reference evidence="4 5" key="1">
    <citation type="submission" date="2020-05" db="EMBL/GenBank/DDBJ databases">
        <title>Vigna angularis (adzuki bean) Var. LongXiaoDou No. 4 denovo assembly.</title>
        <authorList>
            <person name="Xiang H."/>
        </authorList>
    </citation>
    <scope>NUCLEOTIDE SEQUENCE [LARGE SCALE GENOMIC DNA]</scope>
    <source>
        <tissue evidence="4">Leaf</tissue>
    </source>
</reference>
<evidence type="ECO:0000259" key="3">
    <source>
        <dbReference type="Pfam" id="PF13963"/>
    </source>
</evidence>
<evidence type="ECO:0000259" key="1">
    <source>
        <dbReference type="Pfam" id="PF13952"/>
    </source>
</evidence>
<evidence type="ECO:0000313" key="4">
    <source>
        <dbReference type="EMBL" id="KAG2376050.1"/>
    </source>
</evidence>
<feature type="domain" description="DUF4218" evidence="2">
    <location>
        <begin position="665"/>
        <end position="769"/>
    </location>
</feature>
<organism evidence="4 5">
    <name type="scientific">Phaseolus angularis</name>
    <name type="common">Azuki bean</name>
    <name type="synonym">Vigna angularis</name>
    <dbReference type="NCBI Taxonomy" id="3914"/>
    <lineage>
        <taxon>Eukaryota</taxon>
        <taxon>Viridiplantae</taxon>
        <taxon>Streptophyta</taxon>
        <taxon>Embryophyta</taxon>
        <taxon>Tracheophyta</taxon>
        <taxon>Spermatophyta</taxon>
        <taxon>Magnoliopsida</taxon>
        <taxon>eudicotyledons</taxon>
        <taxon>Gunneridae</taxon>
        <taxon>Pentapetalae</taxon>
        <taxon>rosids</taxon>
        <taxon>fabids</taxon>
        <taxon>Fabales</taxon>
        <taxon>Fabaceae</taxon>
        <taxon>Papilionoideae</taxon>
        <taxon>50 kb inversion clade</taxon>
        <taxon>NPAAA clade</taxon>
        <taxon>indigoferoid/millettioid clade</taxon>
        <taxon>Phaseoleae</taxon>
        <taxon>Vigna</taxon>
    </lineage>
</organism>
<proteinExistence type="predicted"/>
<comment type="caution">
    <text evidence="4">The sequence shown here is derived from an EMBL/GenBank/DDBJ whole genome shotgun (WGS) entry which is preliminary data.</text>
</comment>
<evidence type="ECO:0000313" key="5">
    <source>
        <dbReference type="Proteomes" id="UP000743370"/>
    </source>
</evidence>
<dbReference type="Pfam" id="PF02992">
    <property type="entry name" value="Transposase_21"/>
    <property type="match status" value="1"/>
</dbReference>
<dbReference type="EMBL" id="JABFOF010000010">
    <property type="protein sequence ID" value="KAG2376050.1"/>
    <property type="molecule type" value="Genomic_DNA"/>
</dbReference>
<protein>
    <recommendedName>
        <fullName evidence="6">Transposase-associated domain-containing protein</fullName>
    </recommendedName>
</protein>
<dbReference type="Pfam" id="PF13952">
    <property type="entry name" value="DUF4216"/>
    <property type="match status" value="1"/>
</dbReference>
<evidence type="ECO:0000259" key="2">
    <source>
        <dbReference type="Pfam" id="PF13960"/>
    </source>
</evidence>
<feature type="domain" description="DUF4216" evidence="1">
    <location>
        <begin position="934"/>
        <end position="1002"/>
    </location>
</feature>
<dbReference type="InterPro" id="IPR025312">
    <property type="entry name" value="DUF4216"/>
</dbReference>
<dbReference type="InterPro" id="IPR004242">
    <property type="entry name" value="Transposase_21"/>
</dbReference>
<dbReference type="AlphaFoldDB" id="A0A8T0JKA6"/>
<evidence type="ECO:0008006" key="6">
    <source>
        <dbReference type="Google" id="ProtNLM"/>
    </source>
</evidence>
<dbReference type="PANTHER" id="PTHR48258:SF9">
    <property type="entry name" value="OS01G0348150 PROTEIN"/>
    <property type="match status" value="1"/>
</dbReference>